<dbReference type="GO" id="GO:0006397">
    <property type="term" value="P:mRNA processing"/>
    <property type="evidence" value="ECO:0007669"/>
    <property type="project" value="UniProtKB-KW"/>
</dbReference>
<feature type="domain" description="DUF4100" evidence="3">
    <location>
        <begin position="371"/>
        <end position="515"/>
    </location>
</feature>
<evidence type="ECO:0000313" key="4">
    <source>
        <dbReference type="EMBL" id="KAJ7360673.1"/>
    </source>
</evidence>
<keyword evidence="1" id="KW-0507">mRNA processing</keyword>
<dbReference type="AlphaFoldDB" id="A0AAD7AJ95"/>
<proteinExistence type="predicted"/>
<evidence type="ECO:0000256" key="1">
    <source>
        <dbReference type="ARBA" id="ARBA00022664"/>
    </source>
</evidence>
<dbReference type="Gene3D" id="2.40.70.10">
    <property type="entry name" value="Acid Proteases"/>
    <property type="match status" value="1"/>
</dbReference>
<dbReference type="GO" id="GO:0003676">
    <property type="term" value="F:nucleic acid binding"/>
    <property type="evidence" value="ECO:0007669"/>
    <property type="project" value="InterPro"/>
</dbReference>
<dbReference type="SUPFAM" id="SSF57756">
    <property type="entry name" value="Retrovirus zinc finger-like domains"/>
    <property type="match status" value="1"/>
</dbReference>
<accession>A0AAD7AJ95</accession>
<reference evidence="4" key="1">
    <citation type="submission" date="2023-03" db="EMBL/GenBank/DDBJ databases">
        <title>Massive genome expansion in bonnet fungi (Mycena s.s.) driven by repeated elements and novel gene families across ecological guilds.</title>
        <authorList>
            <consortium name="Lawrence Berkeley National Laboratory"/>
            <person name="Harder C.B."/>
            <person name="Miyauchi S."/>
            <person name="Viragh M."/>
            <person name="Kuo A."/>
            <person name="Thoen E."/>
            <person name="Andreopoulos B."/>
            <person name="Lu D."/>
            <person name="Skrede I."/>
            <person name="Drula E."/>
            <person name="Henrissat B."/>
            <person name="Morin E."/>
            <person name="Kohler A."/>
            <person name="Barry K."/>
            <person name="LaButti K."/>
            <person name="Morin E."/>
            <person name="Salamov A."/>
            <person name="Lipzen A."/>
            <person name="Mereny Z."/>
            <person name="Hegedus B."/>
            <person name="Baldrian P."/>
            <person name="Stursova M."/>
            <person name="Weitz H."/>
            <person name="Taylor A."/>
            <person name="Grigoriev I.V."/>
            <person name="Nagy L.G."/>
            <person name="Martin F."/>
            <person name="Kauserud H."/>
        </authorList>
    </citation>
    <scope>NUCLEOTIDE SEQUENCE</scope>
    <source>
        <strain evidence="4">CBHHK002</strain>
    </source>
</reference>
<feature type="region of interest" description="Disordered" evidence="2">
    <location>
        <begin position="383"/>
        <end position="430"/>
    </location>
</feature>
<protein>
    <recommendedName>
        <fullName evidence="3">DUF4100 domain-containing protein</fullName>
    </recommendedName>
</protein>
<organism evidence="4 5">
    <name type="scientific">Mycena albidolilacea</name>
    <dbReference type="NCBI Taxonomy" id="1033008"/>
    <lineage>
        <taxon>Eukaryota</taxon>
        <taxon>Fungi</taxon>
        <taxon>Dikarya</taxon>
        <taxon>Basidiomycota</taxon>
        <taxon>Agaricomycotina</taxon>
        <taxon>Agaricomycetes</taxon>
        <taxon>Agaricomycetidae</taxon>
        <taxon>Agaricales</taxon>
        <taxon>Marasmiineae</taxon>
        <taxon>Mycenaceae</taxon>
        <taxon>Mycena</taxon>
    </lineage>
</organism>
<dbReference type="Proteomes" id="UP001218218">
    <property type="component" value="Unassembled WGS sequence"/>
</dbReference>
<evidence type="ECO:0000259" key="3">
    <source>
        <dbReference type="Pfam" id="PF13352"/>
    </source>
</evidence>
<dbReference type="InterPro" id="IPR036875">
    <property type="entry name" value="Znf_CCHC_sf"/>
</dbReference>
<dbReference type="EMBL" id="JARIHO010000005">
    <property type="protein sequence ID" value="KAJ7360673.1"/>
    <property type="molecule type" value="Genomic_DNA"/>
</dbReference>
<sequence>MPARGDRTAPQFDSAKPRELQRYFSDLEYHFTRSSVADSTEKKKHATRFLDVDDQEVWEALEEFKPAHSYNDFKAAVLKLYPGNDSDRRYSLADLDSLVGQYARVGILSKGDYSEFYRQFLVITKYLIGRQRLSLTEQSRAFRRAIAPPSLWERVERRLQVKKPDVHPEDPYDIADLNEAVEFALATTSSSPVSTAASQMSSSSQSQSEIKQEPISALLESMNGLIKVLTAQQQIQQSRPSGSQSSNSFPPRSDQNCSYCSETGHFIAKCLHVDEDMNAGKCKRDSDGRVTLPSGAFVPRRIEGRNLRARIEEWHRQNPGQLAAAQLMLELATHHLSEPPSTASTVPPTANTFQLSEEERIRSLEREIYALRTRAQARRAIAAGEPVETPEQPVRATSPPAAAPNPAPAPPGTLRPPHVPSAPSIPAPEHPFAKARDAAYAPPRDRNVGALPKPVQPKKPDAAYRTNAPVYDEKIANAVFDRSMDTPVTLTQRELLSLSPEVRAQVREATTSRRVAPASKDKSAVPPVEQLAPALPSNAFIVPDPYECFYNSGEIPDDLVVSMESSAIRSILPTVDNRQVVESIVDGGSQIIAMSEAVCHELGLPYDPRIVLKMQSANGSVSPSLGLARNVPFTIGDITLYLQVHVVRNPAYDILLGRPFDVLTQSVVRNFADENQTITICDPNTGKVTTVPTVPRGPPRPRPQNFQHSRI</sequence>
<name>A0AAD7AJ95_9AGAR</name>
<feature type="compositionally biased region" description="Pro residues" evidence="2">
    <location>
        <begin position="401"/>
        <end position="429"/>
    </location>
</feature>
<dbReference type="InterPro" id="IPR021109">
    <property type="entry name" value="Peptidase_aspartic_dom_sf"/>
</dbReference>
<keyword evidence="5" id="KW-1185">Reference proteome</keyword>
<dbReference type="GO" id="GO:0008270">
    <property type="term" value="F:zinc ion binding"/>
    <property type="evidence" value="ECO:0007669"/>
    <property type="project" value="InterPro"/>
</dbReference>
<feature type="region of interest" description="Disordered" evidence="2">
    <location>
        <begin position="443"/>
        <end position="462"/>
    </location>
</feature>
<comment type="caution">
    <text evidence="4">The sequence shown here is derived from an EMBL/GenBank/DDBJ whole genome shotgun (WGS) entry which is preliminary data.</text>
</comment>
<feature type="region of interest" description="Disordered" evidence="2">
    <location>
        <begin position="232"/>
        <end position="255"/>
    </location>
</feature>
<dbReference type="Pfam" id="PF13650">
    <property type="entry name" value="Asp_protease_2"/>
    <property type="match status" value="1"/>
</dbReference>
<dbReference type="CDD" id="cd00303">
    <property type="entry name" value="retropepsin_like"/>
    <property type="match status" value="1"/>
</dbReference>
<dbReference type="SUPFAM" id="SSF50630">
    <property type="entry name" value="Acid proteases"/>
    <property type="match status" value="1"/>
</dbReference>
<gene>
    <name evidence="4" type="ORF">DFH08DRAFT_1030769</name>
</gene>
<feature type="compositionally biased region" description="Low complexity" evidence="2">
    <location>
        <begin position="232"/>
        <end position="248"/>
    </location>
</feature>
<evidence type="ECO:0000256" key="2">
    <source>
        <dbReference type="SAM" id="MobiDB-lite"/>
    </source>
</evidence>
<dbReference type="Pfam" id="PF13352">
    <property type="entry name" value="DUF4100"/>
    <property type="match status" value="1"/>
</dbReference>
<dbReference type="InterPro" id="IPR025165">
    <property type="entry name" value="DUF4100"/>
</dbReference>
<evidence type="ECO:0000313" key="5">
    <source>
        <dbReference type="Proteomes" id="UP001218218"/>
    </source>
</evidence>